<comment type="similarity">
    <text evidence="6">Belongs to the YccS/YhfK family.</text>
</comment>
<feature type="transmembrane region" description="Helical" evidence="7">
    <location>
        <begin position="117"/>
        <end position="135"/>
    </location>
</feature>
<keyword evidence="4 7" id="KW-1133">Transmembrane helix</keyword>
<evidence type="ECO:0000256" key="6">
    <source>
        <dbReference type="ARBA" id="ARBA00043993"/>
    </source>
</evidence>
<organism evidence="10 11">
    <name type="scientific">Acinetobacter boissieri</name>
    <dbReference type="NCBI Taxonomy" id="1219383"/>
    <lineage>
        <taxon>Bacteria</taxon>
        <taxon>Pseudomonadati</taxon>
        <taxon>Pseudomonadota</taxon>
        <taxon>Gammaproteobacteria</taxon>
        <taxon>Moraxellales</taxon>
        <taxon>Moraxellaceae</taxon>
        <taxon>Acinetobacter</taxon>
    </lineage>
</organism>
<dbReference type="STRING" id="1219383.SAMN05421733_10534"/>
<dbReference type="Pfam" id="PF13515">
    <property type="entry name" value="FUSC_2"/>
    <property type="match status" value="1"/>
</dbReference>
<name>A0A1G6HD98_9GAMM</name>
<dbReference type="OrthoDB" id="8670769at2"/>
<sequence length="723" mass="82925">MNFGFRRIHQITYNSSLIYNFRMAIAFLGTAFIPYFLNFQLATIPLTLGVVAAGLSDIDDRFTVRLMNQLYTYLGFFVAASAIQLLFPYPVVFAISLLFACIAWILLGSLGRRYATISYGCLVVSVYSMLGVHLFDSWYIQPLLLVTGAAWYGLISTIVYLLFPIRPVQDTLAKCYTALGHFLSAKANLFDVDMTTQSYKQSWITLSKENGTLIKLFNEMKVALLTRLKGDRGRKSTRRSLQYYFVAQDIHERADSAHIDYQRLAEHFKHSDIVFRFQRLLSLQANACRDLSQNLHKNTRYKHDSRFKVIFENLYTSLNRLHLDYPNDPIWINAFKSLYKNLKSIDSQLYNLETEQAITTQEMHKEGLLKDDDLKGWADIVSRVKQNFTPESVLFRHAIRVSLVLFCSYLFIQITNIHYGFWVLLTALFVSQPNFNATKRRLRLRIIGTIFGVIVGSAILYFVPSTEGQLLILVISGILFFELRSQQYAQATAFVTILALINFNLDGGLGYEAAWPRILDTLIGCFFAWLGVSFIFPDWKFRSLGTNIQKAFNTQCQYLAEIIEQYHHGKNDNLDYRVIRRAAHNSDAELASVISTLATEPDYDPQKKELAFDLLCLNHTFLSYIAALGAHRAQITDTDILKILNQSLDDIQGALIRDEFPDLNANNMLQNIRDRLVKQTTEDDLTIIILQQLSLMFGILDQLRSLKQNLSYEQDESNHFAPV</sequence>
<dbReference type="PANTHER" id="PTHR30509">
    <property type="entry name" value="P-HYDROXYBENZOIC ACID EFFLUX PUMP SUBUNIT-RELATED"/>
    <property type="match status" value="1"/>
</dbReference>
<feature type="domain" description="Integral membrane protein YccS N-terminal" evidence="8">
    <location>
        <begin position="70"/>
        <end position="349"/>
    </location>
</feature>
<dbReference type="NCBIfam" id="TIGR01667">
    <property type="entry name" value="YCCS_YHFK"/>
    <property type="match status" value="1"/>
</dbReference>
<dbReference type="Proteomes" id="UP000242501">
    <property type="component" value="Unassembled WGS sequence"/>
</dbReference>
<keyword evidence="5 7" id="KW-0472">Membrane</keyword>
<dbReference type="InterPro" id="IPR010020">
    <property type="entry name" value="Integral_membrane_YCCS_YHJK"/>
</dbReference>
<dbReference type="InterPro" id="IPR049453">
    <property type="entry name" value="Memb_transporter_dom"/>
</dbReference>
<dbReference type="AlphaFoldDB" id="A0A1G6HD98"/>
<keyword evidence="11" id="KW-1185">Reference proteome</keyword>
<evidence type="ECO:0000256" key="5">
    <source>
        <dbReference type="ARBA" id="ARBA00023136"/>
    </source>
</evidence>
<dbReference type="InterPro" id="IPR032692">
    <property type="entry name" value="YccS_N"/>
</dbReference>
<feature type="transmembrane region" description="Helical" evidence="7">
    <location>
        <begin position="12"/>
        <end position="33"/>
    </location>
</feature>
<proteinExistence type="inferred from homology"/>
<evidence type="ECO:0000256" key="1">
    <source>
        <dbReference type="ARBA" id="ARBA00004651"/>
    </source>
</evidence>
<feature type="domain" description="Integral membrane bound transporter" evidence="9">
    <location>
        <begin position="408"/>
        <end position="530"/>
    </location>
</feature>
<dbReference type="PANTHER" id="PTHR30509:SF8">
    <property type="entry name" value="INNER MEMBRANE PROTEIN YCCS"/>
    <property type="match status" value="1"/>
</dbReference>
<gene>
    <name evidence="10" type="ORF">SAMN05421733_10534</name>
</gene>
<evidence type="ECO:0000313" key="10">
    <source>
        <dbReference type="EMBL" id="SDB92124.1"/>
    </source>
</evidence>
<evidence type="ECO:0000313" key="11">
    <source>
        <dbReference type="Proteomes" id="UP000242501"/>
    </source>
</evidence>
<reference evidence="11" key="1">
    <citation type="submission" date="2016-09" db="EMBL/GenBank/DDBJ databases">
        <authorList>
            <person name="Varghese N."/>
            <person name="Submissions S."/>
        </authorList>
    </citation>
    <scope>NUCLEOTIDE SEQUENCE [LARGE SCALE GENOMIC DNA]</scope>
    <source>
        <strain evidence="11">ANC 4422</strain>
    </source>
</reference>
<keyword evidence="3 7" id="KW-0812">Transmembrane</keyword>
<feature type="transmembrane region" description="Helical" evidence="7">
    <location>
        <begin position="417"/>
        <end position="435"/>
    </location>
</feature>
<feature type="transmembrane region" description="Helical" evidence="7">
    <location>
        <begin position="93"/>
        <end position="110"/>
    </location>
</feature>
<feature type="transmembrane region" description="Helical" evidence="7">
    <location>
        <begin position="488"/>
        <end position="505"/>
    </location>
</feature>
<feature type="transmembrane region" description="Helical" evidence="7">
    <location>
        <begin position="517"/>
        <end position="536"/>
    </location>
</feature>
<comment type="subcellular location">
    <subcellularLocation>
        <location evidence="1">Cell membrane</location>
        <topology evidence="1">Multi-pass membrane protein</topology>
    </subcellularLocation>
</comment>
<accession>A0A1G6HD98</accession>
<feature type="transmembrane region" description="Helical" evidence="7">
    <location>
        <begin position="141"/>
        <end position="163"/>
    </location>
</feature>
<evidence type="ECO:0000256" key="2">
    <source>
        <dbReference type="ARBA" id="ARBA00022475"/>
    </source>
</evidence>
<keyword evidence="2" id="KW-1003">Cell membrane</keyword>
<dbReference type="GO" id="GO:0005886">
    <property type="term" value="C:plasma membrane"/>
    <property type="evidence" value="ECO:0007669"/>
    <property type="project" value="UniProtKB-SubCell"/>
</dbReference>
<dbReference type="Pfam" id="PF12805">
    <property type="entry name" value="FUSC-like"/>
    <property type="match status" value="1"/>
</dbReference>
<dbReference type="EMBL" id="FMYL01000005">
    <property type="protein sequence ID" value="SDB92124.1"/>
    <property type="molecule type" value="Genomic_DNA"/>
</dbReference>
<evidence type="ECO:0000259" key="9">
    <source>
        <dbReference type="Pfam" id="PF13515"/>
    </source>
</evidence>
<protein>
    <submittedName>
        <fullName evidence="10">TIGR01666 family membrane protein</fullName>
    </submittedName>
</protein>
<evidence type="ECO:0000259" key="8">
    <source>
        <dbReference type="Pfam" id="PF12805"/>
    </source>
</evidence>
<dbReference type="InterPro" id="IPR010019">
    <property type="entry name" value="Integral_membrane_YccS"/>
</dbReference>
<evidence type="ECO:0000256" key="3">
    <source>
        <dbReference type="ARBA" id="ARBA00022692"/>
    </source>
</evidence>
<dbReference type="NCBIfam" id="TIGR01666">
    <property type="entry name" value="YCCS"/>
    <property type="match status" value="1"/>
</dbReference>
<feature type="transmembrane region" description="Helical" evidence="7">
    <location>
        <begin position="442"/>
        <end position="462"/>
    </location>
</feature>
<evidence type="ECO:0000256" key="4">
    <source>
        <dbReference type="ARBA" id="ARBA00022989"/>
    </source>
</evidence>
<evidence type="ECO:0000256" key="7">
    <source>
        <dbReference type="SAM" id="Phobius"/>
    </source>
</evidence>
<dbReference type="RefSeq" id="WP_092747745.1">
    <property type="nucleotide sequence ID" value="NZ_FMYL01000005.1"/>
</dbReference>